<accession>A0A645H8Y0</accession>
<gene>
    <name evidence="1" type="ORF">SDC9_182943</name>
</gene>
<evidence type="ECO:0000313" key="1">
    <source>
        <dbReference type="EMBL" id="MPN35445.1"/>
    </source>
</evidence>
<dbReference type="SUPFAM" id="SSF52218">
    <property type="entry name" value="Flavoproteins"/>
    <property type="match status" value="1"/>
</dbReference>
<dbReference type="Gene3D" id="3.40.50.360">
    <property type="match status" value="1"/>
</dbReference>
<organism evidence="1">
    <name type="scientific">bioreactor metagenome</name>
    <dbReference type="NCBI Taxonomy" id="1076179"/>
    <lineage>
        <taxon>unclassified sequences</taxon>
        <taxon>metagenomes</taxon>
        <taxon>ecological metagenomes</taxon>
    </lineage>
</organism>
<protein>
    <recommendedName>
        <fullName evidence="2">Flavodoxin-like domain-containing protein</fullName>
    </recommendedName>
</protein>
<dbReference type="AlphaFoldDB" id="A0A645H8Y0"/>
<reference evidence="1" key="1">
    <citation type="submission" date="2019-08" db="EMBL/GenBank/DDBJ databases">
        <authorList>
            <person name="Kucharzyk K."/>
            <person name="Murdoch R.W."/>
            <person name="Higgins S."/>
            <person name="Loffler F."/>
        </authorList>
    </citation>
    <scope>NUCLEOTIDE SEQUENCE</scope>
</reference>
<sequence length="147" mass="15560">MKSAVVYYTFGGSTEKESGRIAAGLGADRFCVREAKKRSLLGAFIPGGLQAMMRKSVEIAPVKFDLSAYDRICLCCPVWAAYPAPAFNAMLALLPTGKEVEVFLCSGGGAARKSDAQTRRLIEARGCTVIAIHSIATGTAPGKQKEA</sequence>
<evidence type="ECO:0008006" key="2">
    <source>
        <dbReference type="Google" id="ProtNLM"/>
    </source>
</evidence>
<comment type="caution">
    <text evidence="1">The sequence shown here is derived from an EMBL/GenBank/DDBJ whole genome shotgun (WGS) entry which is preliminary data.</text>
</comment>
<dbReference type="InterPro" id="IPR029039">
    <property type="entry name" value="Flavoprotein-like_sf"/>
</dbReference>
<proteinExistence type="predicted"/>
<dbReference type="EMBL" id="VSSQ01089034">
    <property type="protein sequence ID" value="MPN35445.1"/>
    <property type="molecule type" value="Genomic_DNA"/>
</dbReference>
<name>A0A645H8Y0_9ZZZZ</name>